<dbReference type="BioCyc" id="CSTI499177:GJE9-30-MONOMER"/>
<evidence type="ECO:0000256" key="4">
    <source>
        <dbReference type="ARBA" id="ARBA00022989"/>
    </source>
</evidence>
<dbReference type="InterPro" id="IPR000515">
    <property type="entry name" value="MetI-like"/>
</dbReference>
<dbReference type="eggNOG" id="COG1174">
    <property type="taxonomic scope" value="Bacteria"/>
</dbReference>
<dbReference type="Pfam" id="PF00528">
    <property type="entry name" value="BPD_transp_1"/>
    <property type="match status" value="1"/>
</dbReference>
<evidence type="ECO:0000256" key="5">
    <source>
        <dbReference type="ARBA" id="ARBA00023136"/>
    </source>
</evidence>
<dbReference type="PROSITE" id="PS50928">
    <property type="entry name" value="ABC_TM1"/>
    <property type="match status" value="1"/>
</dbReference>
<evidence type="ECO:0000256" key="6">
    <source>
        <dbReference type="RuleBase" id="RU363032"/>
    </source>
</evidence>
<dbReference type="AlphaFoldDB" id="E3PR93"/>
<dbReference type="CDD" id="cd06261">
    <property type="entry name" value="TM_PBP2"/>
    <property type="match status" value="1"/>
</dbReference>
<dbReference type="EMBL" id="FP565809">
    <property type="protein sequence ID" value="CBH20158.1"/>
    <property type="molecule type" value="Genomic_DNA"/>
</dbReference>
<feature type="transmembrane region" description="Helical" evidence="6">
    <location>
        <begin position="20"/>
        <end position="50"/>
    </location>
</feature>
<name>E3PR93_ACESD</name>
<gene>
    <name evidence="8" type="ordered locus">CLOST_0028</name>
</gene>
<feature type="transmembrane region" description="Helical" evidence="6">
    <location>
        <begin position="56"/>
        <end position="82"/>
    </location>
</feature>
<organism evidence="8 9">
    <name type="scientific">Acetoanaerobium sticklandii (strain ATCC 12662 / DSM 519 / JCM 1433 / CCUG 9281 / NCIMB 10654 / HF)</name>
    <name type="common">Clostridium sticklandii</name>
    <dbReference type="NCBI Taxonomy" id="499177"/>
    <lineage>
        <taxon>Bacteria</taxon>
        <taxon>Bacillati</taxon>
        <taxon>Bacillota</taxon>
        <taxon>Clostridia</taxon>
        <taxon>Peptostreptococcales</taxon>
        <taxon>Filifactoraceae</taxon>
        <taxon>Acetoanaerobium</taxon>
    </lineage>
</organism>
<keyword evidence="5 6" id="KW-0472">Membrane</keyword>
<dbReference type="KEGG" id="cst:CLOST_0028"/>
<reference evidence="9" key="1">
    <citation type="journal article" date="2010" name="BMC Genomics">
        <title>Clostridium sticklandii, a specialist in amino acid degradation:revisiting its metabolism through its genome sequence.</title>
        <authorList>
            <person name="Fonknechten N."/>
            <person name="Chaussonnerie S."/>
            <person name="Tricot S."/>
            <person name="Lajus A."/>
            <person name="Andreesen J.R."/>
            <person name="Perchat N."/>
            <person name="Pelletier E."/>
            <person name="Gouyvenoux M."/>
            <person name="Barbe V."/>
            <person name="Salanoubat M."/>
            <person name="Le Paslier D."/>
            <person name="Weissenbach J."/>
            <person name="Cohen G.N."/>
            <person name="Kreimeyer A."/>
        </authorList>
    </citation>
    <scope>NUCLEOTIDE SEQUENCE [LARGE SCALE GENOMIC DNA]</scope>
    <source>
        <strain evidence="9">ATCC 12662 / DSM 519 / JCM 1433 / CCUG 9281 / NCIMB 10654 / HF</strain>
    </source>
</reference>
<dbReference type="InterPro" id="IPR051204">
    <property type="entry name" value="ABC_transp_perm/SBD"/>
</dbReference>
<dbReference type="HOGENOM" id="CLU_046113_7_2_9"/>
<dbReference type="Proteomes" id="UP000007041">
    <property type="component" value="Chromosome"/>
</dbReference>
<comment type="subcellular location">
    <subcellularLocation>
        <location evidence="6">Cell membrane</location>
        <topology evidence="6">Multi-pass membrane protein</topology>
    </subcellularLocation>
    <subcellularLocation>
        <location evidence="1">Membrane</location>
        <topology evidence="1">Multi-pass membrane protein</topology>
    </subcellularLocation>
</comment>
<dbReference type="Gene3D" id="1.10.3720.10">
    <property type="entry name" value="MetI-like"/>
    <property type="match status" value="1"/>
</dbReference>
<dbReference type="InterPro" id="IPR035906">
    <property type="entry name" value="MetI-like_sf"/>
</dbReference>
<sequence length="218" mass="23687">MSKITFIKNVFSLFMERKEFFLTLFIQHMYLTFLAILIITVIGIAVGIYMTRNKVLAGFIMGTVNIIYTIPSIALFGFLVALTGVGNKSALIALCIYGLLPVIRNTYVGINEVDPFLIQAATGMGSTDRQLLLKVQIPLALPVIFAGFRTMVVMTIALGAIASFIGAGGLGVAIWRGITTNFPEMTFAGSLLVAGLAFVVDFILGLIERLMKNQYVST</sequence>
<comment type="similarity">
    <text evidence="6">Belongs to the binding-protein-dependent transport system permease family.</text>
</comment>
<proteinExistence type="inferred from homology"/>
<accession>E3PR93</accession>
<dbReference type="FunFam" id="1.10.3720.10:FF:000001">
    <property type="entry name" value="Glycine betaine ABC transporter, permease"/>
    <property type="match status" value="1"/>
</dbReference>
<feature type="transmembrane region" description="Helical" evidence="6">
    <location>
        <begin position="89"/>
        <end position="110"/>
    </location>
</feature>
<keyword evidence="4 6" id="KW-1133">Transmembrane helix</keyword>
<dbReference type="PANTHER" id="PTHR30177">
    <property type="entry name" value="GLYCINE BETAINE/L-PROLINE TRANSPORT SYSTEM PERMEASE PROTEIN PROW"/>
    <property type="match status" value="1"/>
</dbReference>
<keyword evidence="3 6" id="KW-0812">Transmembrane</keyword>
<dbReference type="STRING" id="1511.CLOST_0028"/>
<dbReference type="GO" id="GO:0031460">
    <property type="term" value="P:glycine betaine transport"/>
    <property type="evidence" value="ECO:0007669"/>
    <property type="project" value="TreeGrafter"/>
</dbReference>
<keyword evidence="2 6" id="KW-0813">Transport</keyword>
<evidence type="ECO:0000259" key="7">
    <source>
        <dbReference type="PROSITE" id="PS50928"/>
    </source>
</evidence>
<evidence type="ECO:0000256" key="1">
    <source>
        <dbReference type="ARBA" id="ARBA00004141"/>
    </source>
</evidence>
<dbReference type="GO" id="GO:0005886">
    <property type="term" value="C:plasma membrane"/>
    <property type="evidence" value="ECO:0007669"/>
    <property type="project" value="UniProtKB-SubCell"/>
</dbReference>
<evidence type="ECO:0000256" key="2">
    <source>
        <dbReference type="ARBA" id="ARBA00022448"/>
    </source>
</evidence>
<dbReference type="SUPFAM" id="SSF161098">
    <property type="entry name" value="MetI-like"/>
    <property type="match status" value="1"/>
</dbReference>
<evidence type="ECO:0000256" key="3">
    <source>
        <dbReference type="ARBA" id="ARBA00022692"/>
    </source>
</evidence>
<feature type="transmembrane region" description="Helical" evidence="6">
    <location>
        <begin position="187"/>
        <end position="207"/>
    </location>
</feature>
<protein>
    <submittedName>
        <fullName evidence="8">Glycine betaine transport system permease protein / Glycine betaine-binding protein</fullName>
    </submittedName>
</protein>
<keyword evidence="9" id="KW-1185">Reference proteome</keyword>
<feature type="transmembrane region" description="Helical" evidence="6">
    <location>
        <begin position="155"/>
        <end position="175"/>
    </location>
</feature>
<evidence type="ECO:0000313" key="9">
    <source>
        <dbReference type="Proteomes" id="UP000007041"/>
    </source>
</evidence>
<feature type="domain" description="ABC transmembrane type-1" evidence="7">
    <location>
        <begin position="25"/>
        <end position="204"/>
    </location>
</feature>
<dbReference type="PANTHER" id="PTHR30177:SF4">
    <property type="entry name" value="OSMOPROTECTANT IMPORT PERMEASE PROTEIN OSMW"/>
    <property type="match status" value="1"/>
</dbReference>
<evidence type="ECO:0000313" key="8">
    <source>
        <dbReference type="EMBL" id="CBH20158.1"/>
    </source>
</evidence>
<dbReference type="GO" id="GO:0055085">
    <property type="term" value="P:transmembrane transport"/>
    <property type="evidence" value="ECO:0007669"/>
    <property type="project" value="InterPro"/>
</dbReference>